<dbReference type="Gene3D" id="3.50.50.60">
    <property type="entry name" value="FAD/NAD(P)-binding domain"/>
    <property type="match status" value="1"/>
</dbReference>
<dbReference type="EMBL" id="MU856876">
    <property type="protein sequence ID" value="KAK4155973.1"/>
    <property type="molecule type" value="Genomic_DNA"/>
</dbReference>
<keyword evidence="3" id="KW-0274">FAD</keyword>
<dbReference type="Pfam" id="PF01494">
    <property type="entry name" value="FAD_binding_3"/>
    <property type="match status" value="2"/>
</dbReference>
<reference evidence="7" key="1">
    <citation type="journal article" date="2023" name="Mol. Phylogenet. Evol.">
        <title>Genome-scale phylogeny and comparative genomics of the fungal order Sordariales.</title>
        <authorList>
            <person name="Hensen N."/>
            <person name="Bonometti L."/>
            <person name="Westerberg I."/>
            <person name="Brannstrom I.O."/>
            <person name="Guillou S."/>
            <person name="Cros-Aarteil S."/>
            <person name="Calhoun S."/>
            <person name="Haridas S."/>
            <person name="Kuo A."/>
            <person name="Mondo S."/>
            <person name="Pangilinan J."/>
            <person name="Riley R."/>
            <person name="LaButti K."/>
            <person name="Andreopoulos B."/>
            <person name="Lipzen A."/>
            <person name="Chen C."/>
            <person name="Yan M."/>
            <person name="Daum C."/>
            <person name="Ng V."/>
            <person name="Clum A."/>
            <person name="Steindorff A."/>
            <person name="Ohm R.A."/>
            <person name="Martin F."/>
            <person name="Silar P."/>
            <person name="Natvig D.O."/>
            <person name="Lalanne C."/>
            <person name="Gautier V."/>
            <person name="Ament-Velasquez S.L."/>
            <person name="Kruys A."/>
            <person name="Hutchinson M.I."/>
            <person name="Powell A.J."/>
            <person name="Barry K."/>
            <person name="Miller A.N."/>
            <person name="Grigoriev I.V."/>
            <person name="Debuchy R."/>
            <person name="Gladieux P."/>
            <person name="Hiltunen Thoren M."/>
            <person name="Johannesson H."/>
        </authorList>
    </citation>
    <scope>NUCLEOTIDE SEQUENCE</scope>
    <source>
        <strain evidence="7">CBS 538.74</strain>
    </source>
</reference>
<evidence type="ECO:0000256" key="4">
    <source>
        <dbReference type="ARBA" id="ARBA00023002"/>
    </source>
</evidence>
<dbReference type="InterPro" id="IPR002938">
    <property type="entry name" value="FAD-bd"/>
</dbReference>
<keyword evidence="2" id="KW-0285">Flavoprotein</keyword>
<proteinExistence type="predicted"/>
<accession>A0AAN6VQK4</accession>
<dbReference type="InterPro" id="IPR036188">
    <property type="entry name" value="FAD/NAD-bd_sf"/>
</dbReference>
<dbReference type="GO" id="GO:0004497">
    <property type="term" value="F:monooxygenase activity"/>
    <property type="evidence" value="ECO:0007669"/>
    <property type="project" value="UniProtKB-KW"/>
</dbReference>
<keyword evidence="4" id="KW-0560">Oxidoreductase</keyword>
<organism evidence="7 8">
    <name type="scientific">Chaetomidium leptoderma</name>
    <dbReference type="NCBI Taxonomy" id="669021"/>
    <lineage>
        <taxon>Eukaryota</taxon>
        <taxon>Fungi</taxon>
        <taxon>Dikarya</taxon>
        <taxon>Ascomycota</taxon>
        <taxon>Pezizomycotina</taxon>
        <taxon>Sordariomycetes</taxon>
        <taxon>Sordariomycetidae</taxon>
        <taxon>Sordariales</taxon>
        <taxon>Chaetomiaceae</taxon>
        <taxon>Chaetomidium</taxon>
    </lineage>
</organism>
<dbReference type="AlphaFoldDB" id="A0AAN6VQK4"/>
<dbReference type="PANTHER" id="PTHR47178">
    <property type="entry name" value="MONOOXYGENASE, FAD-BINDING"/>
    <property type="match status" value="1"/>
</dbReference>
<dbReference type="Proteomes" id="UP001302745">
    <property type="component" value="Unassembled WGS sequence"/>
</dbReference>
<evidence type="ECO:0000256" key="5">
    <source>
        <dbReference type="ARBA" id="ARBA00023033"/>
    </source>
</evidence>
<dbReference type="PANTHER" id="PTHR47178:SF3">
    <property type="entry name" value="FAD-BINDING DOMAIN-CONTAINING PROTEIN"/>
    <property type="match status" value="1"/>
</dbReference>
<evidence type="ECO:0000256" key="3">
    <source>
        <dbReference type="ARBA" id="ARBA00022827"/>
    </source>
</evidence>
<dbReference type="PRINTS" id="PR00420">
    <property type="entry name" value="RNGMNOXGNASE"/>
</dbReference>
<evidence type="ECO:0000256" key="2">
    <source>
        <dbReference type="ARBA" id="ARBA00022630"/>
    </source>
</evidence>
<name>A0AAN6VQK4_9PEZI</name>
<comment type="caution">
    <text evidence="7">The sequence shown here is derived from an EMBL/GenBank/DDBJ whole genome shotgun (WGS) entry which is preliminary data.</text>
</comment>
<comment type="cofactor">
    <cofactor evidence="1">
        <name>FAD</name>
        <dbReference type="ChEBI" id="CHEBI:57692"/>
    </cofactor>
</comment>
<reference evidence="7" key="2">
    <citation type="submission" date="2023-05" db="EMBL/GenBank/DDBJ databases">
        <authorList>
            <consortium name="Lawrence Berkeley National Laboratory"/>
            <person name="Steindorff A."/>
            <person name="Hensen N."/>
            <person name="Bonometti L."/>
            <person name="Westerberg I."/>
            <person name="Brannstrom I.O."/>
            <person name="Guillou S."/>
            <person name="Cros-Aarteil S."/>
            <person name="Calhoun S."/>
            <person name="Haridas S."/>
            <person name="Kuo A."/>
            <person name="Mondo S."/>
            <person name="Pangilinan J."/>
            <person name="Riley R."/>
            <person name="Labutti K."/>
            <person name="Andreopoulos B."/>
            <person name="Lipzen A."/>
            <person name="Chen C."/>
            <person name="Yanf M."/>
            <person name="Daum C."/>
            <person name="Ng V."/>
            <person name="Clum A."/>
            <person name="Ohm R."/>
            <person name="Martin F."/>
            <person name="Silar P."/>
            <person name="Natvig D."/>
            <person name="Lalanne C."/>
            <person name="Gautier V."/>
            <person name="Ament-Velasquez S.L."/>
            <person name="Kruys A."/>
            <person name="Hutchinson M.I."/>
            <person name="Powell A.J."/>
            <person name="Barry K."/>
            <person name="Miller A.N."/>
            <person name="Grigoriev I.V."/>
            <person name="Debuchy R."/>
            <person name="Gladieux P."/>
            <person name="Thoren M.H."/>
            <person name="Johannesson H."/>
        </authorList>
    </citation>
    <scope>NUCLEOTIDE SEQUENCE</scope>
    <source>
        <strain evidence="7">CBS 538.74</strain>
    </source>
</reference>
<feature type="domain" description="FAD-binding" evidence="6">
    <location>
        <begin position="309"/>
        <end position="374"/>
    </location>
</feature>
<feature type="domain" description="FAD-binding" evidence="6">
    <location>
        <begin position="11"/>
        <end position="49"/>
    </location>
</feature>
<evidence type="ECO:0000259" key="6">
    <source>
        <dbReference type="Pfam" id="PF01494"/>
    </source>
</evidence>
<protein>
    <recommendedName>
        <fullName evidence="6">FAD-binding domain-containing protein</fullName>
    </recommendedName>
</protein>
<evidence type="ECO:0000313" key="8">
    <source>
        <dbReference type="Proteomes" id="UP001302745"/>
    </source>
</evidence>
<evidence type="ECO:0000313" key="7">
    <source>
        <dbReference type="EMBL" id="KAK4155973.1"/>
    </source>
</evidence>
<sequence>MESTNPPGVLRVLVIGAGSAGLLMGQVFKKAGIDVSVFEQDDSPSARPRDWNFGVYWAQSRIEECLTPELNALIDTVQTDSSYRRYEGSVCPIRNGVTGELLKDIATPYAIRLRRRAWLHLISTGLDVRYGKRLQSIDTSEEAVSATFTDGTVETGTLLIGADGAHSVTRDWLFRSRPEDGALHALPISSFIAITKLNRETALALREVHPTYCITLNPNGLFTFVSLHDCTPEDPAEWTFMVMMTWGDDNVEEQAALAKDNDLLLDKACALAKPLAYPFDAMVHAIPRGTRAWYSGRTTYWPTKPWDSRGGRVTLAGDAAHAMTFHRGQGLGNAITDVAELQTHLGAMKAQTGAELANAVAKYEREVWQRGYDVVMENTENTMAVHDWDKISQSAGYWH</sequence>
<keyword evidence="8" id="KW-1185">Reference proteome</keyword>
<gene>
    <name evidence="7" type="ORF">C8A00DRAFT_41448</name>
</gene>
<evidence type="ECO:0000256" key="1">
    <source>
        <dbReference type="ARBA" id="ARBA00001974"/>
    </source>
</evidence>
<dbReference type="SUPFAM" id="SSF51905">
    <property type="entry name" value="FAD/NAD(P)-binding domain"/>
    <property type="match status" value="1"/>
</dbReference>
<keyword evidence="5" id="KW-0503">Monooxygenase</keyword>
<dbReference type="GO" id="GO:0071949">
    <property type="term" value="F:FAD binding"/>
    <property type="evidence" value="ECO:0007669"/>
    <property type="project" value="InterPro"/>
</dbReference>